<feature type="non-terminal residue" evidence="1">
    <location>
        <position position="36"/>
    </location>
</feature>
<dbReference type="EMBL" id="UINC01081188">
    <property type="protein sequence ID" value="SVC24799.1"/>
    <property type="molecule type" value="Genomic_DNA"/>
</dbReference>
<evidence type="ECO:0000313" key="1">
    <source>
        <dbReference type="EMBL" id="SVC24799.1"/>
    </source>
</evidence>
<sequence>MASLAPTFKWQQSAHKLMHLFTPLGLGPVKPFNSLP</sequence>
<organism evidence="1">
    <name type="scientific">marine metagenome</name>
    <dbReference type="NCBI Taxonomy" id="408172"/>
    <lineage>
        <taxon>unclassified sequences</taxon>
        <taxon>metagenomes</taxon>
        <taxon>ecological metagenomes</taxon>
    </lineage>
</organism>
<reference evidence="1" key="1">
    <citation type="submission" date="2018-05" db="EMBL/GenBank/DDBJ databases">
        <authorList>
            <person name="Lanie J.A."/>
            <person name="Ng W.-L."/>
            <person name="Kazmierczak K.M."/>
            <person name="Andrzejewski T.M."/>
            <person name="Davidsen T.M."/>
            <person name="Wayne K.J."/>
            <person name="Tettelin H."/>
            <person name="Glass J.I."/>
            <person name="Rusch D."/>
            <person name="Podicherti R."/>
            <person name="Tsui H.-C.T."/>
            <person name="Winkler M.E."/>
        </authorList>
    </citation>
    <scope>NUCLEOTIDE SEQUENCE</scope>
</reference>
<accession>A0A382KKN3</accession>
<proteinExistence type="predicted"/>
<gene>
    <name evidence="1" type="ORF">METZ01_LOCUS277653</name>
</gene>
<name>A0A382KKN3_9ZZZZ</name>
<dbReference type="AlphaFoldDB" id="A0A382KKN3"/>
<protein>
    <submittedName>
        <fullName evidence="1">Uncharacterized protein</fullName>
    </submittedName>
</protein>